<protein>
    <submittedName>
        <fullName evidence="2">Integrase core domain containing protein</fullName>
    </submittedName>
</protein>
<dbReference type="EMBL" id="DS239016">
    <property type="protein sequence ID" value="EDP35443.1"/>
    <property type="molecule type" value="Genomic_DNA"/>
</dbReference>
<dbReference type="InterPro" id="IPR001584">
    <property type="entry name" value="Integrase_cat-core"/>
</dbReference>
<dbReference type="InterPro" id="IPR041588">
    <property type="entry name" value="Integrase_H2C2"/>
</dbReference>
<name>A8PBL6_BRUMA</name>
<dbReference type="PROSITE" id="PS50994">
    <property type="entry name" value="INTEGRASE"/>
    <property type="match status" value="1"/>
</dbReference>
<proteinExistence type="predicted"/>
<feature type="domain" description="Integrase catalytic" evidence="1">
    <location>
        <begin position="128"/>
        <end position="297"/>
    </location>
</feature>
<dbReference type="Pfam" id="PF18701">
    <property type="entry name" value="DUF5641"/>
    <property type="match status" value="1"/>
</dbReference>
<dbReference type="SUPFAM" id="SSF53098">
    <property type="entry name" value="Ribonuclease H-like"/>
    <property type="match status" value="1"/>
</dbReference>
<reference evidence="2" key="1">
    <citation type="journal article" date="2007" name="Science">
        <title>Draft genome of the filarial nematode parasite Brugia malayi.</title>
        <authorList>
            <person name="Ghedin E."/>
            <person name="Wang S."/>
            <person name="Spiro D."/>
            <person name="Caler E."/>
            <person name="Zhao Q."/>
            <person name="Crabtree J."/>
            <person name="Allen J.E."/>
            <person name="Delcher A.L."/>
            <person name="Guiliano D.B."/>
            <person name="Miranda-Saavedra D."/>
            <person name="Angiuoli S.V."/>
            <person name="Creasy T."/>
            <person name="Amedeo P."/>
            <person name="Haas B."/>
            <person name="El-Sayed N.M."/>
            <person name="Wortman J.R."/>
            <person name="Feldblyum T."/>
            <person name="Tallon L."/>
            <person name="Schatz M."/>
            <person name="Shumway M."/>
            <person name="Koo H."/>
            <person name="Salzberg S.L."/>
            <person name="Schobel S."/>
            <person name="Pertea M."/>
            <person name="Pop M."/>
            <person name="White O."/>
            <person name="Barton G.J."/>
            <person name="Carlow C.K."/>
            <person name="Crawford M.J."/>
            <person name="Daub J."/>
            <person name="Dimmic M.W."/>
            <person name="Estes C.F."/>
            <person name="Foster J.M."/>
            <person name="Ganatra M."/>
            <person name="Gregory W.F."/>
            <person name="Johnson N.M."/>
            <person name="Jin J."/>
            <person name="Komuniecki R."/>
            <person name="Korf I."/>
            <person name="Kumar S."/>
            <person name="Laney S."/>
            <person name="Li B.W."/>
            <person name="Li W."/>
            <person name="Lindblom T.H."/>
            <person name="Lustigman S."/>
            <person name="Ma D."/>
            <person name="Maina C.V."/>
            <person name="Martin D.M."/>
            <person name="McCarter J.P."/>
            <person name="McReynolds L."/>
            <person name="Mitreva M."/>
            <person name="Nutman T.B."/>
            <person name="Parkinson J."/>
            <person name="Peregrin-Alvarez J.M."/>
            <person name="Poole C."/>
            <person name="Ren Q."/>
            <person name="Saunders L."/>
            <person name="Sluder A.E."/>
            <person name="Smith K."/>
            <person name="Stanke M."/>
            <person name="Unnasch T.R."/>
            <person name="Ware J."/>
            <person name="Wei A.D."/>
            <person name="Weil G."/>
            <person name="Williams D.J."/>
            <person name="Zhang Y."/>
            <person name="Williams S.A."/>
            <person name="Fraser-Liggett C."/>
            <person name="Slatko B."/>
            <person name="Blaxter M.L."/>
            <person name="Scott A.L."/>
        </authorList>
    </citation>
    <scope>NUCLEOTIDE SEQUENCE [LARGE SCALE GENOMIC DNA]</scope>
</reference>
<organism evidence="2">
    <name type="scientific">Brugia malayi</name>
    <name type="common">Filarial nematode worm</name>
    <dbReference type="NCBI Taxonomy" id="6279"/>
    <lineage>
        <taxon>Eukaryota</taxon>
        <taxon>Metazoa</taxon>
        <taxon>Ecdysozoa</taxon>
        <taxon>Nematoda</taxon>
        <taxon>Chromadorea</taxon>
        <taxon>Rhabditida</taxon>
        <taxon>Spirurina</taxon>
        <taxon>Spiruromorpha</taxon>
        <taxon>Filarioidea</taxon>
        <taxon>Onchocercidae</taxon>
        <taxon>Brugia</taxon>
    </lineage>
</organism>
<dbReference type="Gene3D" id="3.30.420.10">
    <property type="entry name" value="Ribonuclease H-like superfamily/Ribonuclease H"/>
    <property type="match status" value="1"/>
</dbReference>
<dbReference type="Pfam" id="PF17921">
    <property type="entry name" value="Integrase_H2C2"/>
    <property type="match status" value="1"/>
</dbReference>
<sequence length="432" mass="50763">MTKVDYDIAETMLIRQAQSRLLTEDEKEKWNLYLDESDNLWKLRSRLENSELMDESKYPIYLLDHNYTTDLIILHKHNELYHAGIAHTLCELRRKYWIPKGRAAVKRIINLCCYCIRWKAKPFKLPAMPSLPETRVKRSRTFEQVGLDYMGPLSVKSNTGLVKRWIALFTCFTTRAVHLEMAENLSAENFSHVLRRFIARRGYPKLILSDNASQFQLGMIWKNTIPRAPWGGGVYERLTGLTKRALRRAIGRKLPKEGELITLIVEIEGILNTRPLTYVGFDDYRIIRPIDFISPMASLDLPINYDSHQDEYTPYTIKTKDKLVKYWTTTLNTLDVFWKLWKEEYLISLRERTQRELKSPRIVEKRVPHENEIVLLNEPEIPRGVWKLARIIKINRGWDGKIRSATIQLPNGKQIDRSINMLYPMEIDATGR</sequence>
<dbReference type="InterPro" id="IPR012337">
    <property type="entry name" value="RNaseH-like_sf"/>
</dbReference>
<dbReference type="InterPro" id="IPR036397">
    <property type="entry name" value="RNaseH_sf"/>
</dbReference>
<dbReference type="GO" id="GO:0015074">
    <property type="term" value="P:DNA integration"/>
    <property type="evidence" value="ECO:0007669"/>
    <property type="project" value="InterPro"/>
</dbReference>
<accession>A8PBL6</accession>
<evidence type="ECO:0000313" key="2">
    <source>
        <dbReference type="EMBL" id="EDP35443.1"/>
    </source>
</evidence>
<evidence type="ECO:0000259" key="1">
    <source>
        <dbReference type="PROSITE" id="PS50994"/>
    </source>
</evidence>
<dbReference type="InterPro" id="IPR040676">
    <property type="entry name" value="DUF5641"/>
</dbReference>
<gene>
    <name evidence="2" type="ORF">Bm1_21320</name>
</gene>
<dbReference type="AlphaFoldDB" id="A8PBL6"/>
<dbReference type="GO" id="GO:0003676">
    <property type="term" value="F:nucleic acid binding"/>
    <property type="evidence" value="ECO:0007669"/>
    <property type="project" value="InterPro"/>
</dbReference>
<dbReference type="PANTHER" id="PTHR47331">
    <property type="entry name" value="PHD-TYPE DOMAIN-CONTAINING PROTEIN"/>
    <property type="match status" value="1"/>
</dbReference>